<dbReference type="AlphaFoldDB" id="Q759H5"/>
<evidence type="ECO:0000313" key="2">
    <source>
        <dbReference type="Proteomes" id="UP000000591"/>
    </source>
</evidence>
<dbReference type="InterPro" id="IPR021211">
    <property type="entry name" value="SAM35"/>
</dbReference>
<dbReference type="Pfam" id="PF10806">
    <property type="entry name" value="SAM35"/>
    <property type="match status" value="1"/>
</dbReference>
<dbReference type="OrthoDB" id="198787at2759"/>
<keyword evidence="2" id="KW-1185">Reference proteome</keyword>
<protein>
    <submittedName>
        <fullName evidence="1">ADR303Wp</fullName>
    </submittedName>
</protein>
<evidence type="ECO:0000313" key="1">
    <source>
        <dbReference type="EMBL" id="AAS52223.2"/>
    </source>
</evidence>
<reference evidence="1 2" key="1">
    <citation type="journal article" date="2004" name="Science">
        <title>The Ashbya gossypii genome as a tool for mapping the ancient Saccharomyces cerevisiae genome.</title>
        <authorList>
            <person name="Dietrich F.S."/>
            <person name="Voegeli S."/>
            <person name="Brachat S."/>
            <person name="Lerch A."/>
            <person name="Gates K."/>
            <person name="Steiner S."/>
            <person name="Mohr C."/>
            <person name="Pohlmann R."/>
            <person name="Luedi P."/>
            <person name="Choi S."/>
            <person name="Wing R.A."/>
            <person name="Flavier A."/>
            <person name="Gaffney T.D."/>
            <person name="Philippsen P."/>
        </authorList>
    </citation>
    <scope>NUCLEOTIDE SEQUENCE [LARGE SCALE GENOMIC DNA]</scope>
    <source>
        <strain evidence="2">ATCC 10895 / CBS 109.51 / FGSC 9923 / NRRL Y-1056</strain>
    </source>
</reference>
<sequence>MHTLTQVPAPIKQLFDALPLSQYGPVPATDDATLNDHAVRSYPFRGGPTDNQPTFRLGVYAVVEHESGAFLAPDPWCLLAQLAVCKRNGLLLPTSTSAPSKGSCVLLLSRYAAADRQLPLLVETSSRAQRGAGAVHDAVAARITDPHAALLATLLNSTVYDAYMATLLFELPDSELLRLYGVSAEPPLRVFAARTLRLALASRNSFQVRNARLASHAGAFPTPATAPARPLLDVLQARGSRTLLQLQQLLHDGQFFPAPDSDCGPGYLDLAVASYVFAISLLRSSALHQYLAKHCQPLCRHAARVISCYT</sequence>
<dbReference type="KEGG" id="ago:AGOS_ADR303W"/>
<dbReference type="HOGENOM" id="CLU_073166_0_0_1"/>
<dbReference type="RefSeq" id="NP_984399.2">
    <property type="nucleotide sequence ID" value="NM_209752.2"/>
</dbReference>
<dbReference type="EMBL" id="AE016817">
    <property type="protein sequence ID" value="AAS52223.2"/>
    <property type="molecule type" value="Genomic_DNA"/>
</dbReference>
<proteinExistence type="predicted"/>
<dbReference type="Proteomes" id="UP000000591">
    <property type="component" value="Chromosome IV"/>
</dbReference>
<dbReference type="GeneID" id="4620565"/>
<dbReference type="eggNOG" id="ENOG502RXPE">
    <property type="taxonomic scope" value="Eukaryota"/>
</dbReference>
<name>Q759H5_EREGS</name>
<dbReference type="InParanoid" id="Q759H5"/>
<accession>Q759H5</accession>
<dbReference type="OMA" id="FVENECK"/>
<organism evidence="1 2">
    <name type="scientific">Eremothecium gossypii (strain ATCC 10895 / CBS 109.51 / FGSC 9923 / NRRL Y-1056)</name>
    <name type="common">Yeast</name>
    <name type="synonym">Ashbya gossypii</name>
    <dbReference type="NCBI Taxonomy" id="284811"/>
    <lineage>
        <taxon>Eukaryota</taxon>
        <taxon>Fungi</taxon>
        <taxon>Dikarya</taxon>
        <taxon>Ascomycota</taxon>
        <taxon>Saccharomycotina</taxon>
        <taxon>Saccharomycetes</taxon>
        <taxon>Saccharomycetales</taxon>
        <taxon>Saccharomycetaceae</taxon>
        <taxon>Eremothecium</taxon>
    </lineage>
</organism>
<dbReference type="STRING" id="284811.Q759H5"/>
<reference evidence="2" key="2">
    <citation type="journal article" date="2013" name="G3 (Bethesda)">
        <title>Genomes of Ashbya fungi isolated from insects reveal four mating-type loci, numerous translocations, lack of transposons, and distinct gene duplications.</title>
        <authorList>
            <person name="Dietrich F.S."/>
            <person name="Voegeli S."/>
            <person name="Kuo S."/>
            <person name="Philippsen P."/>
        </authorList>
    </citation>
    <scope>GENOME REANNOTATION</scope>
    <source>
        <strain evidence="2">ATCC 10895 / CBS 109.51 / FGSC 9923 / NRRL Y-1056</strain>
    </source>
</reference>
<dbReference type="FunCoup" id="Q759H5">
    <property type="interactions" value="73"/>
</dbReference>
<gene>
    <name evidence="1" type="ORF">AGOS_ADR303W</name>
</gene>